<dbReference type="RefSeq" id="WP_003504317.1">
    <property type="nucleotide sequence ID" value="NZ_BAABZD010000009.1"/>
</dbReference>
<evidence type="ECO:0000256" key="1">
    <source>
        <dbReference type="SAM" id="Phobius"/>
    </source>
</evidence>
<evidence type="ECO:0000313" key="3">
    <source>
        <dbReference type="EMBL" id="MDB2002371.1"/>
    </source>
</evidence>
<reference evidence="3" key="2">
    <citation type="submission" date="2023-01" db="EMBL/GenBank/DDBJ databases">
        <title>Human gut microbiome strain richness.</title>
        <authorList>
            <person name="Chen-Liaw A."/>
        </authorList>
    </citation>
    <scope>NUCLEOTIDE SEQUENCE</scope>
    <source>
        <strain evidence="3">B1_m1001713B170214d0_201011</strain>
    </source>
</reference>
<organism evidence="2 4">
    <name type="scientific">Clostridium symbiosum</name>
    <name type="common">Bacteroides symbiosus</name>
    <dbReference type="NCBI Taxonomy" id="1512"/>
    <lineage>
        <taxon>Bacteria</taxon>
        <taxon>Bacillati</taxon>
        <taxon>Bacillota</taxon>
        <taxon>Clostridia</taxon>
        <taxon>Lachnospirales</taxon>
        <taxon>Lachnospiraceae</taxon>
        <taxon>Otoolea</taxon>
    </lineage>
</organism>
<feature type="transmembrane region" description="Helical" evidence="1">
    <location>
        <begin position="81"/>
        <end position="106"/>
    </location>
</feature>
<dbReference type="GeneID" id="57971380"/>
<accession>A0AAW6AVK1</accession>
<feature type="transmembrane region" description="Helical" evidence="1">
    <location>
        <begin position="127"/>
        <end position="146"/>
    </location>
</feature>
<keyword evidence="1" id="KW-1133">Transmembrane helix</keyword>
<comment type="caution">
    <text evidence="2">The sequence shown here is derived from an EMBL/GenBank/DDBJ whole genome shotgun (WGS) entry which is preliminary data.</text>
</comment>
<keyword evidence="1" id="KW-0472">Membrane</keyword>
<dbReference type="Proteomes" id="UP001203136">
    <property type="component" value="Unassembled WGS sequence"/>
</dbReference>
<reference evidence="2" key="1">
    <citation type="journal article" date="2022" name="Cell Host Microbe">
        <title>Colonization of the live biotherapeutic product VE303 and modulation of the microbiota and metabolites in healthy volunteers.</title>
        <authorList>
            <person name="Dsouza M."/>
            <person name="Menon R."/>
            <person name="Crossette E."/>
            <person name="Bhattarai S.K."/>
            <person name="Schneider J."/>
            <person name="Kim Y.G."/>
            <person name="Reddy S."/>
            <person name="Caballero S."/>
            <person name="Felix C."/>
            <person name="Cornacchione L."/>
            <person name="Hendrickson J."/>
            <person name="Watson A.R."/>
            <person name="Minot S.S."/>
            <person name="Greenfield N."/>
            <person name="Schopf L."/>
            <person name="Szabady R."/>
            <person name="Patarroyo J."/>
            <person name="Smith W."/>
            <person name="Harrison P."/>
            <person name="Kuijper E.J."/>
            <person name="Kelly C.P."/>
            <person name="Olle B."/>
            <person name="Bobilev D."/>
            <person name="Silber J.L."/>
            <person name="Bucci V."/>
            <person name="Roberts B."/>
            <person name="Faith J."/>
            <person name="Norman J.M."/>
        </authorList>
    </citation>
    <scope>NUCLEOTIDE SEQUENCE</scope>
    <source>
        <strain evidence="2">VE303-04</strain>
    </source>
</reference>
<dbReference type="EMBL" id="JAINVB010000001">
    <property type="protein sequence ID" value="MCK0085556.1"/>
    <property type="molecule type" value="Genomic_DNA"/>
</dbReference>
<sequence>MFLRQSLLVFIGLCAGGVIAAGVFAFLAIIGVFPRVIGKTGTSRHILLYETVIIIGGIFGNVLDIFEFPMLFGARGLGIPILGHLVLGIFGLCSGIFVGCLVMSLAETLKALPVISRRIRLAVGLQYVILSVALGKLFGCLVYFLGGMGS</sequence>
<dbReference type="InterPro" id="IPR020144">
    <property type="entry name" value="SpoVAB"/>
</dbReference>
<keyword evidence="1" id="KW-0812">Transmembrane</keyword>
<feature type="transmembrane region" description="Helical" evidence="1">
    <location>
        <begin position="6"/>
        <end position="34"/>
    </location>
</feature>
<name>A0AAW6AVK1_CLOSY</name>
<dbReference type="Proteomes" id="UP001300871">
    <property type="component" value="Unassembled WGS sequence"/>
</dbReference>
<protein>
    <submittedName>
        <fullName evidence="2">Stage V sporulation protein AB</fullName>
    </submittedName>
</protein>
<dbReference type="AlphaFoldDB" id="A0AAW6AVK1"/>
<proteinExistence type="predicted"/>
<dbReference type="EMBL" id="JAQLGM010000069">
    <property type="protein sequence ID" value="MDB2002371.1"/>
    <property type="molecule type" value="Genomic_DNA"/>
</dbReference>
<evidence type="ECO:0000313" key="2">
    <source>
        <dbReference type="EMBL" id="MCK0085556.1"/>
    </source>
</evidence>
<gene>
    <name evidence="2" type="ORF">K5I21_06650</name>
    <name evidence="3" type="ORF">PM006_19415</name>
</gene>
<evidence type="ECO:0000313" key="4">
    <source>
        <dbReference type="Proteomes" id="UP001203136"/>
    </source>
</evidence>
<feature type="transmembrane region" description="Helical" evidence="1">
    <location>
        <begin position="46"/>
        <end position="66"/>
    </location>
</feature>
<dbReference type="Pfam" id="PF13782">
    <property type="entry name" value="SpoVAB"/>
    <property type="match status" value="1"/>
</dbReference>